<dbReference type="GO" id="GO:0016987">
    <property type="term" value="F:sigma factor activity"/>
    <property type="evidence" value="ECO:0007669"/>
    <property type="project" value="UniProtKB-KW"/>
</dbReference>
<evidence type="ECO:0000259" key="6">
    <source>
        <dbReference type="Pfam" id="PF08281"/>
    </source>
</evidence>
<evidence type="ECO:0000313" key="11">
    <source>
        <dbReference type="Proteomes" id="UP000285013"/>
    </source>
</evidence>
<dbReference type="EMBL" id="QSKV01000002">
    <property type="protein sequence ID" value="RHE94624.1"/>
    <property type="molecule type" value="Genomic_DNA"/>
</dbReference>
<dbReference type="Gene3D" id="1.10.1740.10">
    <property type="match status" value="1"/>
</dbReference>
<dbReference type="AlphaFoldDB" id="A0A3E4IJC1"/>
<dbReference type="OrthoDB" id="1034453at2"/>
<organism evidence="7 12">
    <name type="scientific">Bacteroides intestinalis</name>
    <dbReference type="NCBI Taxonomy" id="329854"/>
    <lineage>
        <taxon>Bacteria</taxon>
        <taxon>Pseudomonadati</taxon>
        <taxon>Bacteroidota</taxon>
        <taxon>Bacteroidia</taxon>
        <taxon>Bacteroidales</taxon>
        <taxon>Bacteroidaceae</taxon>
        <taxon>Bacteroides</taxon>
    </lineage>
</organism>
<accession>A0A3E4IJC1</accession>
<dbReference type="PANTHER" id="PTHR43133:SF46">
    <property type="entry name" value="RNA POLYMERASE SIGMA-70 FACTOR ECF SUBFAMILY"/>
    <property type="match status" value="1"/>
</dbReference>
<keyword evidence="3" id="KW-0731">Sigma factor</keyword>
<dbReference type="Gene3D" id="1.10.10.10">
    <property type="entry name" value="Winged helix-like DNA-binding domain superfamily/Winged helix DNA-binding domain"/>
    <property type="match status" value="1"/>
</dbReference>
<dbReference type="Pfam" id="PF04542">
    <property type="entry name" value="Sigma70_r2"/>
    <property type="match status" value="1"/>
</dbReference>
<dbReference type="InterPro" id="IPR007627">
    <property type="entry name" value="RNA_pol_sigma70_r2"/>
</dbReference>
<evidence type="ECO:0000313" key="7">
    <source>
        <dbReference type="EMBL" id="RHE94624.1"/>
    </source>
</evidence>
<dbReference type="Proteomes" id="UP000285013">
    <property type="component" value="Unassembled WGS sequence"/>
</dbReference>
<gene>
    <name evidence="7" type="ORF">DW712_04965</name>
    <name evidence="9" type="ORF">DWZ32_16615</name>
    <name evidence="8" type="ORF">DWZ95_08355</name>
    <name evidence="10" type="ORF">EAJ06_05370</name>
</gene>
<dbReference type="InterPro" id="IPR013249">
    <property type="entry name" value="RNA_pol_sigma70_r4_t2"/>
</dbReference>
<dbReference type="Pfam" id="PF08281">
    <property type="entry name" value="Sigma70_r4_2"/>
    <property type="match status" value="1"/>
</dbReference>
<evidence type="ECO:0000313" key="14">
    <source>
        <dbReference type="Proteomes" id="UP000291191"/>
    </source>
</evidence>
<feature type="domain" description="RNA polymerase sigma-70 region 2" evidence="5">
    <location>
        <begin position="16"/>
        <end position="79"/>
    </location>
</feature>
<dbReference type="EMBL" id="QRPE01000007">
    <property type="protein sequence ID" value="RHL93727.1"/>
    <property type="molecule type" value="Genomic_DNA"/>
</dbReference>
<dbReference type="Proteomes" id="UP000291191">
    <property type="component" value="Unassembled WGS sequence"/>
</dbReference>
<dbReference type="RefSeq" id="WP_007665129.1">
    <property type="nucleotide sequence ID" value="NZ_DAWCKB010000130.1"/>
</dbReference>
<comment type="caution">
    <text evidence="7">The sequence shown here is derived from an EMBL/GenBank/DDBJ whole genome shotgun (WGS) entry which is preliminary data.</text>
</comment>
<dbReference type="SUPFAM" id="SSF88946">
    <property type="entry name" value="Sigma2 domain of RNA polymerase sigma factors"/>
    <property type="match status" value="1"/>
</dbReference>
<dbReference type="NCBIfam" id="TIGR02937">
    <property type="entry name" value="sigma70-ECF"/>
    <property type="match status" value="1"/>
</dbReference>
<keyword evidence="4" id="KW-0804">Transcription</keyword>
<dbReference type="SUPFAM" id="SSF88659">
    <property type="entry name" value="Sigma3 and sigma4 domains of RNA polymerase sigma factors"/>
    <property type="match status" value="1"/>
</dbReference>
<reference evidence="10 14" key="2">
    <citation type="journal article" date="2019" name="Science, e1252229">
        <title>Invertible promoters mediate bacterial phase variation, antibiotic resistance, and host adaptation in the gut.</title>
        <authorList>
            <person name="Jiang X."/>
            <person name="Hall A.B."/>
            <person name="Arthur T.D."/>
            <person name="Plichta D.R."/>
            <person name="Covington C.T."/>
            <person name="Poyet M."/>
            <person name="Crothers J."/>
            <person name="Moses P.L."/>
            <person name="Tolonen A.C."/>
            <person name="Vlamakis H."/>
            <person name="Alm E.J."/>
            <person name="Xavier R.J."/>
        </authorList>
    </citation>
    <scope>NUCLEOTIDE SEQUENCE [LARGE SCALE GENOMIC DNA]</scope>
    <source>
        <strain evidence="10">Bf_0095</strain>
        <strain evidence="14">bf_0095</strain>
    </source>
</reference>
<dbReference type="InterPro" id="IPR036388">
    <property type="entry name" value="WH-like_DNA-bd_sf"/>
</dbReference>
<evidence type="ECO:0000259" key="5">
    <source>
        <dbReference type="Pfam" id="PF04542"/>
    </source>
</evidence>
<evidence type="ECO:0000313" key="9">
    <source>
        <dbReference type="EMBL" id="RHN04759.1"/>
    </source>
</evidence>
<comment type="similarity">
    <text evidence="1">Belongs to the sigma-70 factor family. ECF subfamily.</text>
</comment>
<dbReference type="InterPro" id="IPR013325">
    <property type="entry name" value="RNA_pol_sigma_r2"/>
</dbReference>
<dbReference type="InterPro" id="IPR013324">
    <property type="entry name" value="RNA_pol_sigma_r3/r4-like"/>
</dbReference>
<evidence type="ECO:0000313" key="8">
    <source>
        <dbReference type="EMBL" id="RHL93727.1"/>
    </source>
</evidence>
<dbReference type="PANTHER" id="PTHR43133">
    <property type="entry name" value="RNA POLYMERASE ECF-TYPE SIGMA FACTO"/>
    <property type="match status" value="1"/>
</dbReference>
<reference evidence="11 12" key="1">
    <citation type="submission" date="2018-08" db="EMBL/GenBank/DDBJ databases">
        <title>A genome reference for cultivated species of the human gut microbiota.</title>
        <authorList>
            <person name="Zou Y."/>
            <person name="Xue W."/>
            <person name="Luo G."/>
        </authorList>
    </citation>
    <scope>NUCLEOTIDE SEQUENCE [LARGE SCALE GENOMIC DNA]</scope>
    <source>
        <strain evidence="9 13">AF31-23</strain>
        <strain evidence="8 11">AF36-16BH</strain>
        <strain evidence="7 12">AM27-17</strain>
    </source>
</reference>
<sequence>MENPTMTSTQLVADSYASYHRSVYLYIYYRINSKEEAEDLSQDVFLRLMDYKKMLRPDTVKYFIHTIARNLVNDYLRRHYKKQEITSYMYEHAVTYTNETESQIIAKDLLSLEKRKLQMLSDQRRKVYVLNRFQDKSVSEISMSLNISHRTVENHLFASRKEIREFIKQCI</sequence>
<protein>
    <submittedName>
        <fullName evidence="7">Sigma-70 family RNA polymerase sigma factor</fullName>
    </submittedName>
</protein>
<evidence type="ECO:0000313" key="12">
    <source>
        <dbReference type="Proteomes" id="UP000285650"/>
    </source>
</evidence>
<dbReference type="Proteomes" id="UP000286003">
    <property type="component" value="Unassembled WGS sequence"/>
</dbReference>
<dbReference type="GeneID" id="26160846"/>
<keyword evidence="2" id="KW-0805">Transcription regulation</keyword>
<dbReference type="EMBL" id="RCXO01000004">
    <property type="protein sequence ID" value="RYT81949.1"/>
    <property type="molecule type" value="Genomic_DNA"/>
</dbReference>
<dbReference type="Proteomes" id="UP000285650">
    <property type="component" value="Unassembled WGS sequence"/>
</dbReference>
<proteinExistence type="inferred from homology"/>
<evidence type="ECO:0000256" key="4">
    <source>
        <dbReference type="ARBA" id="ARBA00023163"/>
    </source>
</evidence>
<dbReference type="InterPro" id="IPR014284">
    <property type="entry name" value="RNA_pol_sigma-70_dom"/>
</dbReference>
<evidence type="ECO:0000256" key="3">
    <source>
        <dbReference type="ARBA" id="ARBA00023082"/>
    </source>
</evidence>
<dbReference type="EMBL" id="QRQM01000020">
    <property type="protein sequence ID" value="RHN04759.1"/>
    <property type="molecule type" value="Genomic_DNA"/>
</dbReference>
<dbReference type="GO" id="GO:0003677">
    <property type="term" value="F:DNA binding"/>
    <property type="evidence" value="ECO:0007669"/>
    <property type="project" value="InterPro"/>
</dbReference>
<evidence type="ECO:0000313" key="10">
    <source>
        <dbReference type="EMBL" id="RYT81949.1"/>
    </source>
</evidence>
<evidence type="ECO:0000256" key="2">
    <source>
        <dbReference type="ARBA" id="ARBA00023015"/>
    </source>
</evidence>
<name>A0A3E4IJC1_9BACE</name>
<evidence type="ECO:0000256" key="1">
    <source>
        <dbReference type="ARBA" id="ARBA00010641"/>
    </source>
</evidence>
<keyword evidence="14" id="KW-1185">Reference proteome</keyword>
<evidence type="ECO:0000313" key="13">
    <source>
        <dbReference type="Proteomes" id="UP000286003"/>
    </source>
</evidence>
<dbReference type="GO" id="GO:0006352">
    <property type="term" value="P:DNA-templated transcription initiation"/>
    <property type="evidence" value="ECO:0007669"/>
    <property type="project" value="InterPro"/>
</dbReference>
<feature type="domain" description="RNA polymerase sigma factor 70 region 4 type 2" evidence="6">
    <location>
        <begin position="116"/>
        <end position="162"/>
    </location>
</feature>
<dbReference type="InterPro" id="IPR039425">
    <property type="entry name" value="RNA_pol_sigma-70-like"/>
</dbReference>